<evidence type="ECO:0000313" key="1">
    <source>
        <dbReference type="EMBL" id="QHN42565.1"/>
    </source>
</evidence>
<dbReference type="EMBL" id="CP045921">
    <property type="protein sequence ID" value="QHN42565.1"/>
    <property type="molecule type" value="Genomic_DNA"/>
</dbReference>
<dbReference type="RefSeq" id="WP_260763961.1">
    <property type="nucleotide sequence ID" value="NZ_CP045921.1"/>
</dbReference>
<dbReference type="KEGG" id="mama:GII36_01715"/>
<gene>
    <name evidence="1" type="ORF">GII36_01715</name>
</gene>
<name>A0A857MLA0_9BACT</name>
<proteinExistence type="predicted"/>
<protein>
    <submittedName>
        <fullName evidence="1">Uncharacterized protein</fullName>
    </submittedName>
</protein>
<dbReference type="Proteomes" id="UP001059824">
    <property type="component" value="Chromosome"/>
</dbReference>
<keyword evidence="2" id="KW-1185">Reference proteome</keyword>
<accession>A0A857MLA0</accession>
<organism evidence="1 2">
    <name type="scientific">Candidatus Mycosynbacter amalyticus</name>
    <dbReference type="NCBI Taxonomy" id="2665156"/>
    <lineage>
        <taxon>Bacteria</taxon>
        <taxon>Candidatus Saccharimonadota</taxon>
        <taxon>Candidatus Saccharimonadota incertae sedis</taxon>
        <taxon>Candidatus Mycosynbacter</taxon>
    </lineage>
</organism>
<evidence type="ECO:0000313" key="2">
    <source>
        <dbReference type="Proteomes" id="UP001059824"/>
    </source>
</evidence>
<sequence length="131" mass="14899">MEVPYSSTYFTFCNSVQEGNTELTTLLVESFGSQLKRDLLAVRKYEEGGAKKVRGLLLCAHDATVHHESSDARLKLLRIAKQLHSETAHLMYSSMFSPTTKLHPGYEAQAFACWHMPTWRRLLKKPPGFAR</sequence>
<reference evidence="1" key="1">
    <citation type="journal article" date="2021" name="Nat. Microbiol.">
        <title>Cocultivation of an ultrasmall environmental parasitic bacterium with lytic ability against bacteria associated with wastewater foams.</title>
        <authorList>
            <person name="Batinovic S."/>
            <person name="Rose J.J.A."/>
            <person name="Ratcliffe J."/>
            <person name="Seviour R.J."/>
            <person name="Petrovski S."/>
        </authorList>
    </citation>
    <scope>NUCLEOTIDE SEQUENCE</scope>
    <source>
        <strain evidence="1">JR1</strain>
    </source>
</reference>
<dbReference type="AlphaFoldDB" id="A0A857MLA0"/>